<dbReference type="FunFam" id="3.40.430.10:FF:000001">
    <property type="entry name" value="Dihydrofolate reductase"/>
    <property type="match status" value="1"/>
</dbReference>
<dbReference type="SUPFAM" id="SSF53597">
    <property type="entry name" value="Dihydrofolate reductase-like"/>
    <property type="match status" value="1"/>
</dbReference>
<dbReference type="InterPro" id="IPR012259">
    <property type="entry name" value="DHFR"/>
</dbReference>
<keyword evidence="6 8" id="KW-0560">Oxidoreductase</keyword>
<protein>
    <recommendedName>
        <fullName evidence="3 8">Dihydrofolate reductase</fullName>
        <ecNumber evidence="3 8">1.5.1.3</ecNumber>
    </recommendedName>
</protein>
<dbReference type="PIRSF" id="PIRSF000194">
    <property type="entry name" value="DHFR"/>
    <property type="match status" value="1"/>
</dbReference>
<dbReference type="GO" id="GO:0005829">
    <property type="term" value="C:cytosol"/>
    <property type="evidence" value="ECO:0007669"/>
    <property type="project" value="TreeGrafter"/>
</dbReference>
<dbReference type="Gene3D" id="3.40.430.10">
    <property type="entry name" value="Dihydrofolate Reductase, subunit A"/>
    <property type="match status" value="1"/>
</dbReference>
<dbReference type="InterPro" id="IPR024072">
    <property type="entry name" value="DHFR-like_dom_sf"/>
</dbReference>
<keyword evidence="12" id="KW-1185">Reference proteome</keyword>
<evidence type="ECO:0000256" key="1">
    <source>
        <dbReference type="ARBA" id="ARBA00004903"/>
    </source>
</evidence>
<dbReference type="GO" id="GO:0004146">
    <property type="term" value="F:dihydrofolate reductase activity"/>
    <property type="evidence" value="ECO:0007669"/>
    <property type="project" value="UniProtKB-EC"/>
</dbReference>
<dbReference type="PROSITE" id="PS51330">
    <property type="entry name" value="DHFR_2"/>
    <property type="match status" value="1"/>
</dbReference>
<reference evidence="11 12" key="1">
    <citation type="submission" date="2018-06" db="EMBL/GenBank/DDBJ databases">
        <title>Azoarcus communis strain SWub3 genome.</title>
        <authorList>
            <person name="Zorraquino Salvo V."/>
            <person name="Toubiana D."/>
            <person name="Blumwald E."/>
        </authorList>
    </citation>
    <scope>NUCLEOTIDE SEQUENCE [LARGE SCALE GENOMIC DNA]</scope>
    <source>
        <strain evidence="11 12">SWub3</strain>
    </source>
</reference>
<evidence type="ECO:0000256" key="4">
    <source>
        <dbReference type="ARBA" id="ARBA00022563"/>
    </source>
</evidence>
<dbReference type="GO" id="GO:0046655">
    <property type="term" value="P:folic acid metabolic process"/>
    <property type="evidence" value="ECO:0007669"/>
    <property type="project" value="TreeGrafter"/>
</dbReference>
<proteinExistence type="inferred from homology"/>
<sequence>MSKKPEIVLIAALARNLVIGIDNALPWRLKSDLAHFKRVTLGHPVLMGRKTWESLGRPLPGRQNLVLTRDTNYSPTGAETFTSEEAALSAMQTQDRIFVIGGAEIYRLLLTHADRLMLTEVAADVSGDAYFPEFSPEHFVEVSREHHAADADNDHDFDFVEYQRRR</sequence>
<name>A0A323UT27_9RHOO</name>
<evidence type="ECO:0000256" key="6">
    <source>
        <dbReference type="ARBA" id="ARBA00023002"/>
    </source>
</evidence>
<dbReference type="AlphaFoldDB" id="A0A323UT27"/>
<comment type="caution">
    <text evidence="11">The sequence shown here is derived from an EMBL/GenBank/DDBJ whole genome shotgun (WGS) entry which is preliminary data.</text>
</comment>
<dbReference type="InterPro" id="IPR017925">
    <property type="entry name" value="DHFR_CS"/>
</dbReference>
<dbReference type="PROSITE" id="PS00075">
    <property type="entry name" value="DHFR_1"/>
    <property type="match status" value="1"/>
</dbReference>
<evidence type="ECO:0000256" key="5">
    <source>
        <dbReference type="ARBA" id="ARBA00022857"/>
    </source>
</evidence>
<dbReference type="Proteomes" id="UP000248259">
    <property type="component" value="Unassembled WGS sequence"/>
</dbReference>
<comment type="function">
    <text evidence="7 8">Key enzyme in folate metabolism. Catalyzes an essential reaction for de novo glycine and purine synthesis, and for DNA precursor synthesis.</text>
</comment>
<dbReference type="EC" id="1.5.1.3" evidence="3 8"/>
<dbReference type="GO" id="GO:0070401">
    <property type="term" value="F:NADP+ binding"/>
    <property type="evidence" value="ECO:0007669"/>
    <property type="project" value="UniProtKB-ARBA"/>
</dbReference>
<evidence type="ECO:0000259" key="10">
    <source>
        <dbReference type="PROSITE" id="PS51330"/>
    </source>
</evidence>
<dbReference type="CDD" id="cd00209">
    <property type="entry name" value="DHFR"/>
    <property type="match status" value="1"/>
</dbReference>
<evidence type="ECO:0000256" key="2">
    <source>
        <dbReference type="ARBA" id="ARBA00009539"/>
    </source>
</evidence>
<dbReference type="UniPathway" id="UPA00077">
    <property type="reaction ID" value="UER00158"/>
</dbReference>
<evidence type="ECO:0000256" key="3">
    <source>
        <dbReference type="ARBA" id="ARBA00012856"/>
    </source>
</evidence>
<feature type="domain" description="DHFR" evidence="10">
    <location>
        <begin position="6"/>
        <end position="164"/>
    </location>
</feature>
<dbReference type="GO" id="GO:0046452">
    <property type="term" value="P:dihydrofolate metabolic process"/>
    <property type="evidence" value="ECO:0007669"/>
    <property type="project" value="TreeGrafter"/>
</dbReference>
<dbReference type="Pfam" id="PF00186">
    <property type="entry name" value="DHFR_1"/>
    <property type="match status" value="1"/>
</dbReference>
<evidence type="ECO:0000256" key="9">
    <source>
        <dbReference type="RuleBase" id="RU004474"/>
    </source>
</evidence>
<dbReference type="InterPro" id="IPR001796">
    <property type="entry name" value="DHFR_dom"/>
</dbReference>
<evidence type="ECO:0000256" key="8">
    <source>
        <dbReference type="PIRNR" id="PIRNR000194"/>
    </source>
</evidence>
<keyword evidence="4 8" id="KW-0554">One-carbon metabolism</keyword>
<comment type="pathway">
    <text evidence="1 8">Cofactor biosynthesis; tetrahydrofolate biosynthesis; 5,6,7,8-tetrahydrofolate from 7,8-dihydrofolate: step 1/1.</text>
</comment>
<organism evidence="11 12">
    <name type="scientific">Parazoarcus communis SWub3 = DSM 12120</name>
    <dbReference type="NCBI Taxonomy" id="1121029"/>
    <lineage>
        <taxon>Bacteria</taxon>
        <taxon>Pseudomonadati</taxon>
        <taxon>Pseudomonadota</taxon>
        <taxon>Betaproteobacteria</taxon>
        <taxon>Rhodocyclales</taxon>
        <taxon>Zoogloeaceae</taxon>
        <taxon>Parazoarcus</taxon>
    </lineage>
</organism>
<evidence type="ECO:0000313" key="12">
    <source>
        <dbReference type="Proteomes" id="UP000248259"/>
    </source>
</evidence>
<dbReference type="PANTHER" id="PTHR48069:SF3">
    <property type="entry name" value="DIHYDROFOLATE REDUCTASE"/>
    <property type="match status" value="1"/>
</dbReference>
<dbReference type="GO" id="GO:0016301">
    <property type="term" value="F:kinase activity"/>
    <property type="evidence" value="ECO:0007669"/>
    <property type="project" value="UniProtKB-KW"/>
</dbReference>
<dbReference type="RefSeq" id="WP_110528725.1">
    <property type="nucleotide sequence ID" value="NZ_QKOE01000021.1"/>
</dbReference>
<comment type="catalytic activity">
    <reaction evidence="8">
        <text>(6S)-5,6,7,8-tetrahydrofolate + NADP(+) = 7,8-dihydrofolate + NADPH + H(+)</text>
        <dbReference type="Rhea" id="RHEA:15009"/>
        <dbReference type="ChEBI" id="CHEBI:15378"/>
        <dbReference type="ChEBI" id="CHEBI:57451"/>
        <dbReference type="ChEBI" id="CHEBI:57453"/>
        <dbReference type="ChEBI" id="CHEBI:57783"/>
        <dbReference type="ChEBI" id="CHEBI:58349"/>
        <dbReference type="EC" id="1.5.1.3"/>
    </reaction>
</comment>
<gene>
    <name evidence="11" type="ORF">DNK49_19635</name>
</gene>
<keyword evidence="11" id="KW-0418">Kinase</keyword>
<dbReference type="GO" id="GO:0046654">
    <property type="term" value="P:tetrahydrofolate biosynthetic process"/>
    <property type="evidence" value="ECO:0007669"/>
    <property type="project" value="UniProtKB-UniPathway"/>
</dbReference>
<accession>A0A323UT27</accession>
<evidence type="ECO:0000256" key="7">
    <source>
        <dbReference type="ARBA" id="ARBA00025067"/>
    </source>
</evidence>
<dbReference type="OrthoDB" id="9804315at2"/>
<dbReference type="GO" id="GO:0006730">
    <property type="term" value="P:one-carbon metabolic process"/>
    <property type="evidence" value="ECO:0007669"/>
    <property type="project" value="UniProtKB-KW"/>
</dbReference>
<comment type="similarity">
    <text evidence="2 8 9">Belongs to the dihydrofolate reductase family.</text>
</comment>
<keyword evidence="11" id="KW-0808">Transferase</keyword>
<dbReference type="EMBL" id="QKOE01000021">
    <property type="protein sequence ID" value="PZA14810.1"/>
    <property type="molecule type" value="Genomic_DNA"/>
</dbReference>
<dbReference type="PRINTS" id="PR00070">
    <property type="entry name" value="DHFR"/>
</dbReference>
<dbReference type="PANTHER" id="PTHR48069">
    <property type="entry name" value="DIHYDROFOLATE REDUCTASE"/>
    <property type="match status" value="1"/>
</dbReference>
<keyword evidence="5 8" id="KW-0521">NADP</keyword>
<evidence type="ECO:0000313" key="11">
    <source>
        <dbReference type="EMBL" id="PZA14810.1"/>
    </source>
</evidence>